<dbReference type="SUPFAM" id="SSF56784">
    <property type="entry name" value="HAD-like"/>
    <property type="match status" value="1"/>
</dbReference>
<organism evidence="5 6">
    <name type="scientific">Radiobacillus deserti</name>
    <dbReference type="NCBI Taxonomy" id="2594883"/>
    <lineage>
        <taxon>Bacteria</taxon>
        <taxon>Bacillati</taxon>
        <taxon>Bacillota</taxon>
        <taxon>Bacilli</taxon>
        <taxon>Bacillales</taxon>
        <taxon>Bacillaceae</taxon>
        <taxon>Radiobacillus</taxon>
    </lineage>
</organism>
<proteinExistence type="predicted"/>
<keyword evidence="2" id="KW-0479">Metal-binding</keyword>
<dbReference type="Pfam" id="PF13419">
    <property type="entry name" value="HAD_2"/>
    <property type="match status" value="1"/>
</dbReference>
<dbReference type="KEGG" id="aqt:FN924_06610"/>
<dbReference type="SFLD" id="SFLDG01135">
    <property type="entry name" value="C1.5.6:_HAD__Beta-PGM__Phospha"/>
    <property type="match status" value="1"/>
</dbReference>
<dbReference type="NCBIfam" id="TIGR01509">
    <property type="entry name" value="HAD-SF-IA-v3"/>
    <property type="match status" value="1"/>
</dbReference>
<keyword evidence="3 5" id="KW-0378">Hydrolase</keyword>
<evidence type="ECO:0000256" key="1">
    <source>
        <dbReference type="ARBA" id="ARBA00001946"/>
    </source>
</evidence>
<dbReference type="InterPro" id="IPR023214">
    <property type="entry name" value="HAD_sf"/>
</dbReference>
<dbReference type="InterPro" id="IPR006549">
    <property type="entry name" value="HAD-SF_hydro_IIIA"/>
</dbReference>
<dbReference type="InterPro" id="IPR041492">
    <property type="entry name" value="HAD_2"/>
</dbReference>
<dbReference type="Gene3D" id="3.40.50.1000">
    <property type="entry name" value="HAD superfamily/HAD-like"/>
    <property type="match status" value="1"/>
</dbReference>
<protein>
    <submittedName>
        <fullName evidence="5">HAD family hydrolase</fullName>
    </submittedName>
</protein>
<dbReference type="PRINTS" id="PR00413">
    <property type="entry name" value="HADHALOGNASE"/>
</dbReference>
<dbReference type="RefSeq" id="WP_143897154.1">
    <property type="nucleotide sequence ID" value="NZ_CP041666.1"/>
</dbReference>
<dbReference type="SFLD" id="SFLDG01129">
    <property type="entry name" value="C1.5:_HAD__Beta-PGM__Phosphata"/>
    <property type="match status" value="1"/>
</dbReference>
<dbReference type="Proteomes" id="UP000315215">
    <property type="component" value="Chromosome"/>
</dbReference>
<dbReference type="AlphaFoldDB" id="A0A516KL59"/>
<evidence type="ECO:0000313" key="5">
    <source>
        <dbReference type="EMBL" id="QDP42125.1"/>
    </source>
</evidence>
<accession>A0A516KL59</accession>
<dbReference type="PANTHER" id="PTHR46470:SF2">
    <property type="entry name" value="GLYCERALDEHYDE 3-PHOSPHATE PHOSPHATASE"/>
    <property type="match status" value="1"/>
</dbReference>
<keyword evidence="6" id="KW-1185">Reference proteome</keyword>
<comment type="cofactor">
    <cofactor evidence="1">
        <name>Mg(2+)</name>
        <dbReference type="ChEBI" id="CHEBI:18420"/>
    </cofactor>
</comment>
<reference evidence="5 6" key="1">
    <citation type="submission" date="2019-07" db="EMBL/GenBank/DDBJ databases">
        <authorList>
            <person name="Li J."/>
        </authorList>
    </citation>
    <scope>NUCLEOTIDE SEQUENCE [LARGE SCALE GENOMIC DNA]</scope>
    <source>
        <strain evidence="5 6">TKL69</strain>
    </source>
</reference>
<dbReference type="InterPro" id="IPR036412">
    <property type="entry name" value="HAD-like_sf"/>
</dbReference>
<sequence length="218" mass="25710">MEIKAILFDLDGTLLDRDASVQKFIDAQFDRYQLGLYPLSKRKFTQRFLELEERGYVWKDKVYQQIVAESNLSKVTWEELLKDYVKQFHRSCVPFPNLHQTLEKLTHQGLKLGMITNGKDPFQWNNIRFLKIETYFDTILISEREKIKKPNPLIFQRALNQMEVQPSEAYYVGDHPKNDIDGARNVGMKTIWMKTANVEVPKADLVIEDLIEITRVFH</sequence>
<dbReference type="GO" id="GO:0044281">
    <property type="term" value="P:small molecule metabolic process"/>
    <property type="evidence" value="ECO:0007669"/>
    <property type="project" value="UniProtKB-ARBA"/>
</dbReference>
<dbReference type="InterPro" id="IPR051400">
    <property type="entry name" value="HAD-like_hydrolase"/>
</dbReference>
<evidence type="ECO:0000256" key="4">
    <source>
        <dbReference type="ARBA" id="ARBA00022842"/>
    </source>
</evidence>
<dbReference type="EMBL" id="CP041666">
    <property type="protein sequence ID" value="QDP42125.1"/>
    <property type="molecule type" value="Genomic_DNA"/>
</dbReference>
<dbReference type="OrthoDB" id="9809962at2"/>
<dbReference type="GO" id="GO:0046872">
    <property type="term" value="F:metal ion binding"/>
    <property type="evidence" value="ECO:0007669"/>
    <property type="project" value="UniProtKB-KW"/>
</dbReference>
<dbReference type="InterPro" id="IPR006439">
    <property type="entry name" value="HAD-SF_hydro_IA"/>
</dbReference>
<dbReference type="NCBIfam" id="TIGR01549">
    <property type="entry name" value="HAD-SF-IA-v1"/>
    <property type="match status" value="1"/>
</dbReference>
<evidence type="ECO:0000256" key="2">
    <source>
        <dbReference type="ARBA" id="ARBA00022723"/>
    </source>
</evidence>
<name>A0A516KL59_9BACI</name>
<evidence type="ECO:0000313" key="6">
    <source>
        <dbReference type="Proteomes" id="UP000315215"/>
    </source>
</evidence>
<dbReference type="PANTHER" id="PTHR46470">
    <property type="entry name" value="N-ACYLNEURAMINATE-9-PHOSPHATASE"/>
    <property type="match status" value="1"/>
</dbReference>
<dbReference type="SFLD" id="SFLDS00003">
    <property type="entry name" value="Haloacid_Dehalogenase"/>
    <property type="match status" value="1"/>
</dbReference>
<dbReference type="Gene3D" id="1.10.150.520">
    <property type="match status" value="1"/>
</dbReference>
<dbReference type="GO" id="GO:0016791">
    <property type="term" value="F:phosphatase activity"/>
    <property type="evidence" value="ECO:0007669"/>
    <property type="project" value="TreeGrafter"/>
</dbReference>
<evidence type="ECO:0000256" key="3">
    <source>
        <dbReference type="ARBA" id="ARBA00022801"/>
    </source>
</evidence>
<keyword evidence="4" id="KW-0460">Magnesium</keyword>
<gene>
    <name evidence="5" type="ORF">FN924_06610</name>
</gene>
<dbReference type="NCBIfam" id="TIGR01662">
    <property type="entry name" value="HAD-SF-IIIA"/>
    <property type="match status" value="1"/>
</dbReference>